<keyword evidence="2" id="KW-1185">Reference proteome</keyword>
<reference evidence="1 2" key="1">
    <citation type="submission" date="2018-03" db="EMBL/GenBank/DDBJ databases">
        <title>Genomic Encyclopedia of Archaeal and Bacterial Type Strains, Phase II (KMG-II): from individual species to whole genera.</title>
        <authorList>
            <person name="Goeker M."/>
        </authorList>
    </citation>
    <scope>NUCLEOTIDE SEQUENCE [LARGE SCALE GENOMIC DNA]</scope>
    <source>
        <strain evidence="1 2">DSM 28354</strain>
    </source>
</reference>
<dbReference type="GO" id="GO:0032259">
    <property type="term" value="P:methylation"/>
    <property type="evidence" value="ECO:0007669"/>
    <property type="project" value="UniProtKB-KW"/>
</dbReference>
<gene>
    <name evidence="1" type="ORF">CLV58_1215</name>
</gene>
<keyword evidence="1" id="KW-0489">Methyltransferase</keyword>
<keyword evidence="1" id="KW-0808">Transferase</keyword>
<dbReference type="PANTHER" id="PTHR43861">
    <property type="entry name" value="TRANS-ACONITATE 2-METHYLTRANSFERASE-RELATED"/>
    <property type="match status" value="1"/>
</dbReference>
<proteinExistence type="predicted"/>
<dbReference type="Pfam" id="PF13489">
    <property type="entry name" value="Methyltransf_23"/>
    <property type="match status" value="1"/>
</dbReference>
<dbReference type="InterPro" id="IPR029063">
    <property type="entry name" value="SAM-dependent_MTases_sf"/>
</dbReference>
<dbReference type="CDD" id="cd02440">
    <property type="entry name" value="AdoMet_MTases"/>
    <property type="match status" value="1"/>
</dbReference>
<evidence type="ECO:0000313" key="1">
    <source>
        <dbReference type="EMBL" id="PRY32505.1"/>
    </source>
</evidence>
<dbReference type="OrthoDB" id="2370471at2"/>
<dbReference type="Proteomes" id="UP000238375">
    <property type="component" value="Unassembled WGS sequence"/>
</dbReference>
<dbReference type="AlphaFoldDB" id="A0A2T0SGH2"/>
<sequence length="295" mass="32726">MASLETIIACPVCAGTSFSPFLSCKDYLVSDKTFAIQSCDQCGFRMTNPRPDAASIGQYYKSDAYISHNDSGGGIIDTVYKGVRSYTLRSKLALINSLAKRPGNLLDVGCGTGSFLETCQATGWTISGMEPDDDARRIASEKLKTPIAERLTDVSANKYDVITLWHVLEHIADLESTITRFHQLLSDSGSLLIAVPNSDSYDAKVFGQYWAAYDVPRHLHHFTPTTIKPLFAKNGFTLMAQKPMPFDAFYISMLSTRYQIGRTDYVKSFLTGLASNRQARRTGDWSSLIYIFQKA</sequence>
<organism evidence="1 2">
    <name type="scientific">Spirosoma oryzae</name>
    <dbReference type="NCBI Taxonomy" id="1469603"/>
    <lineage>
        <taxon>Bacteria</taxon>
        <taxon>Pseudomonadati</taxon>
        <taxon>Bacteroidota</taxon>
        <taxon>Cytophagia</taxon>
        <taxon>Cytophagales</taxon>
        <taxon>Cytophagaceae</taxon>
        <taxon>Spirosoma</taxon>
    </lineage>
</organism>
<dbReference type="GO" id="GO:0008168">
    <property type="term" value="F:methyltransferase activity"/>
    <property type="evidence" value="ECO:0007669"/>
    <property type="project" value="UniProtKB-KW"/>
</dbReference>
<comment type="caution">
    <text evidence="1">The sequence shown here is derived from an EMBL/GenBank/DDBJ whole genome shotgun (WGS) entry which is preliminary data.</text>
</comment>
<dbReference type="Gene3D" id="3.40.50.150">
    <property type="entry name" value="Vaccinia Virus protein VP39"/>
    <property type="match status" value="1"/>
</dbReference>
<name>A0A2T0SGH2_9BACT</name>
<dbReference type="EMBL" id="PVTE01000021">
    <property type="protein sequence ID" value="PRY32505.1"/>
    <property type="molecule type" value="Genomic_DNA"/>
</dbReference>
<dbReference type="RefSeq" id="WP_106139728.1">
    <property type="nucleotide sequence ID" value="NZ_PVTE01000021.1"/>
</dbReference>
<evidence type="ECO:0000313" key="2">
    <source>
        <dbReference type="Proteomes" id="UP000238375"/>
    </source>
</evidence>
<dbReference type="SUPFAM" id="SSF53335">
    <property type="entry name" value="S-adenosyl-L-methionine-dependent methyltransferases"/>
    <property type="match status" value="1"/>
</dbReference>
<protein>
    <submittedName>
        <fullName evidence="1">2-polyprenyl-3-methyl-5-hydroxy-6-metoxy-1, 4-benzoquinol methylase</fullName>
    </submittedName>
</protein>
<accession>A0A2T0SGH2</accession>